<dbReference type="STRING" id="239498.AXK60_07715"/>
<evidence type="ECO:0000313" key="11">
    <source>
        <dbReference type="EMBL" id="KXP00074.1"/>
    </source>
</evidence>
<evidence type="ECO:0000256" key="8">
    <source>
        <dbReference type="ARBA" id="ARBA00035585"/>
    </source>
</evidence>
<gene>
    <name evidence="10" type="primary">fluC</name>
    <name evidence="10" type="synonym">crcB</name>
    <name evidence="12" type="ORF">AXK60_07715</name>
    <name evidence="11" type="ORF">AXK61_15890</name>
</gene>
<dbReference type="AlphaFoldDB" id="A0A138AIW3"/>
<dbReference type="HAMAP" id="MF_00454">
    <property type="entry name" value="FluC"/>
    <property type="match status" value="1"/>
</dbReference>
<evidence type="ECO:0000256" key="6">
    <source>
        <dbReference type="ARBA" id="ARBA00023303"/>
    </source>
</evidence>
<keyword evidence="6 10" id="KW-0407">Ion channel</keyword>
<keyword evidence="14" id="KW-1185">Reference proteome</keyword>
<keyword evidence="2 10" id="KW-1003">Cell membrane</keyword>
<evidence type="ECO:0000256" key="2">
    <source>
        <dbReference type="ARBA" id="ARBA00022475"/>
    </source>
</evidence>
<reference evidence="12" key="1">
    <citation type="submission" date="2016-02" db="EMBL/GenBank/DDBJ databases">
        <authorList>
            <person name="Teng J.L."/>
            <person name="Yang Y."/>
            <person name="Huang Y."/>
            <person name="Guo F."/>
            <person name="Wei W."/>
            <person name="Chen J.H."/>
            <person name="Wong S.Y."/>
            <person name="Lau S.K."/>
            <person name="Woo P.C."/>
        </authorList>
    </citation>
    <scope>NUCLEOTIDE SEQUENCE</scope>
    <source>
        <strain evidence="12">JCM 15929</strain>
    </source>
</reference>
<dbReference type="EMBL" id="LSRE01000008">
    <property type="protein sequence ID" value="KXP00074.1"/>
    <property type="molecule type" value="Genomic_DNA"/>
</dbReference>
<dbReference type="NCBIfam" id="TIGR00494">
    <property type="entry name" value="crcB"/>
    <property type="match status" value="1"/>
</dbReference>
<keyword evidence="10" id="KW-0915">Sodium</keyword>
<evidence type="ECO:0000256" key="1">
    <source>
        <dbReference type="ARBA" id="ARBA00004651"/>
    </source>
</evidence>
<name>A0A138AIW3_9ACTN</name>
<evidence type="ECO:0000313" key="13">
    <source>
        <dbReference type="Proteomes" id="UP000070258"/>
    </source>
</evidence>
<reference evidence="13" key="2">
    <citation type="submission" date="2016-02" db="EMBL/GenBank/DDBJ databases">
        <authorList>
            <person name="Wen L."/>
            <person name="He K."/>
            <person name="Yang H."/>
        </authorList>
    </citation>
    <scope>NUCLEOTIDE SEQUENCE [LARGE SCALE GENOMIC DNA]</scope>
    <source>
        <strain evidence="13">JCM 15929</strain>
    </source>
</reference>
<dbReference type="Proteomes" id="UP000070258">
    <property type="component" value="Unassembled WGS sequence"/>
</dbReference>
<dbReference type="EMBL" id="LSRF01000033">
    <property type="protein sequence ID" value="KXP10334.1"/>
    <property type="molecule type" value="Genomic_DNA"/>
</dbReference>
<feature type="binding site" evidence="10">
    <location>
        <position position="70"/>
    </location>
    <ligand>
        <name>Na(+)</name>
        <dbReference type="ChEBI" id="CHEBI:29101"/>
        <note>structural</note>
    </ligand>
</feature>
<keyword evidence="5 10" id="KW-0472">Membrane</keyword>
<dbReference type="GO" id="GO:0062054">
    <property type="term" value="F:fluoride channel activity"/>
    <property type="evidence" value="ECO:0007669"/>
    <property type="project" value="UniProtKB-UniRule"/>
</dbReference>
<evidence type="ECO:0000256" key="9">
    <source>
        <dbReference type="ARBA" id="ARBA00049940"/>
    </source>
</evidence>
<feature type="binding site" evidence="10">
    <location>
        <position position="73"/>
    </location>
    <ligand>
        <name>Na(+)</name>
        <dbReference type="ChEBI" id="CHEBI:29101"/>
        <note>structural</note>
    </ligand>
</feature>
<dbReference type="InterPro" id="IPR003691">
    <property type="entry name" value="FluC"/>
</dbReference>
<dbReference type="OrthoDB" id="5148600at2"/>
<accession>A0A138AIW3</accession>
<dbReference type="RefSeq" id="WP_068571368.1">
    <property type="nucleotide sequence ID" value="NZ_LSRE01000008.1"/>
</dbReference>
<evidence type="ECO:0000256" key="4">
    <source>
        <dbReference type="ARBA" id="ARBA00022989"/>
    </source>
</evidence>
<sequence>MTTLLIALGGGLGAVLRYLVDGALRRRLVEWSTAVINTTGSFVLGVLAGLAAKNGVGGETLAIIGTGVCGGYTTFSTATVETLTLLRDKRYREGVVYGLTTLVASVVAVWGGYALGAL</sequence>
<proteinExistence type="inferred from homology"/>
<evidence type="ECO:0000256" key="5">
    <source>
        <dbReference type="ARBA" id="ARBA00023136"/>
    </source>
</evidence>
<dbReference type="GO" id="GO:0046872">
    <property type="term" value="F:metal ion binding"/>
    <property type="evidence" value="ECO:0007669"/>
    <property type="project" value="UniProtKB-KW"/>
</dbReference>
<feature type="transmembrane region" description="Helical" evidence="10">
    <location>
        <begin position="33"/>
        <end position="52"/>
    </location>
</feature>
<dbReference type="PANTHER" id="PTHR28259:SF1">
    <property type="entry name" value="FLUORIDE EXPORT PROTEIN 1-RELATED"/>
    <property type="match status" value="1"/>
</dbReference>
<protein>
    <recommendedName>
        <fullName evidence="10">Fluoride-specific ion channel FluC</fullName>
    </recommendedName>
</protein>
<evidence type="ECO:0000256" key="3">
    <source>
        <dbReference type="ARBA" id="ARBA00022692"/>
    </source>
</evidence>
<reference evidence="11 14" key="3">
    <citation type="submission" date="2016-02" db="EMBL/GenBank/DDBJ databases">
        <authorList>
            <person name="Teng J.L."/>
            <person name="Tang Y."/>
            <person name="Huang Y."/>
            <person name="Guo F."/>
            <person name="Wei W."/>
            <person name="Chen J.H."/>
            <person name="Wong S.Y."/>
            <person name="Lau S.K."/>
            <person name="Woo P.C."/>
        </authorList>
    </citation>
    <scope>NUCLEOTIDE SEQUENCE [LARGE SCALE GENOMIC DNA]</scope>
    <source>
        <strain evidence="11 14">JCM 13375</strain>
    </source>
</reference>
<comment type="activity regulation">
    <text evidence="10">Na(+) is not transported, but it plays an essential structural role and its presence is essential for fluoride channel function.</text>
</comment>
<comment type="similarity">
    <text evidence="7 10">Belongs to the fluoride channel Fluc/FEX (TC 1.A.43) family.</text>
</comment>
<feature type="transmembrane region" description="Helical" evidence="10">
    <location>
        <begin position="95"/>
        <end position="115"/>
    </location>
</feature>
<dbReference type="Pfam" id="PF02537">
    <property type="entry name" value="CRCB"/>
    <property type="match status" value="1"/>
</dbReference>
<dbReference type="GO" id="GO:0140114">
    <property type="term" value="P:cellular detoxification of fluoride"/>
    <property type="evidence" value="ECO:0007669"/>
    <property type="project" value="UniProtKB-UniRule"/>
</dbReference>
<comment type="subcellular location">
    <subcellularLocation>
        <location evidence="1 10">Cell membrane</location>
        <topology evidence="1 10">Multi-pass membrane protein</topology>
    </subcellularLocation>
</comment>
<evidence type="ECO:0000313" key="14">
    <source>
        <dbReference type="Proteomes" id="UP000070409"/>
    </source>
</evidence>
<comment type="caution">
    <text evidence="10">Lacks conserved residue(s) required for the propagation of feature annotation.</text>
</comment>
<evidence type="ECO:0000313" key="12">
    <source>
        <dbReference type="EMBL" id="KXP10334.1"/>
    </source>
</evidence>
<keyword evidence="4 10" id="KW-1133">Transmembrane helix</keyword>
<keyword evidence="3 10" id="KW-0812">Transmembrane</keyword>
<dbReference type="Proteomes" id="UP000070409">
    <property type="component" value="Unassembled WGS sequence"/>
</dbReference>
<comment type="function">
    <text evidence="9 10">Fluoride-specific ion channel. Important for reducing fluoride concentration in the cell, thus reducing its toxicity.</text>
</comment>
<evidence type="ECO:0000256" key="7">
    <source>
        <dbReference type="ARBA" id="ARBA00035120"/>
    </source>
</evidence>
<comment type="caution">
    <text evidence="12">The sequence shown here is derived from an EMBL/GenBank/DDBJ whole genome shotgun (WGS) entry which is preliminary data.</text>
</comment>
<comment type="catalytic activity">
    <reaction evidence="8">
        <text>fluoride(in) = fluoride(out)</text>
        <dbReference type="Rhea" id="RHEA:76159"/>
        <dbReference type="ChEBI" id="CHEBI:17051"/>
    </reaction>
    <physiologicalReaction direction="left-to-right" evidence="8">
        <dbReference type="Rhea" id="RHEA:76160"/>
    </physiologicalReaction>
</comment>
<dbReference type="PANTHER" id="PTHR28259">
    <property type="entry name" value="FLUORIDE EXPORT PROTEIN 1-RELATED"/>
    <property type="match status" value="1"/>
</dbReference>
<keyword evidence="10" id="KW-0479">Metal-binding</keyword>
<keyword evidence="10" id="KW-0406">Ion transport</keyword>
<keyword evidence="10" id="KW-0813">Transport</keyword>
<organism evidence="12 13">
    <name type="scientific">Tsukamurella pseudospumae</name>
    <dbReference type="NCBI Taxonomy" id="239498"/>
    <lineage>
        <taxon>Bacteria</taxon>
        <taxon>Bacillati</taxon>
        <taxon>Actinomycetota</taxon>
        <taxon>Actinomycetes</taxon>
        <taxon>Mycobacteriales</taxon>
        <taxon>Tsukamurellaceae</taxon>
        <taxon>Tsukamurella</taxon>
    </lineage>
</organism>
<dbReference type="GO" id="GO:0005886">
    <property type="term" value="C:plasma membrane"/>
    <property type="evidence" value="ECO:0007669"/>
    <property type="project" value="UniProtKB-SubCell"/>
</dbReference>
<evidence type="ECO:0000256" key="10">
    <source>
        <dbReference type="HAMAP-Rule" id="MF_00454"/>
    </source>
</evidence>